<accession>A0ABQ6YE63</accession>
<dbReference type="RefSeq" id="WP_067988935.1">
    <property type="nucleotide sequence ID" value="NZ_VMSD01000019.1"/>
</dbReference>
<gene>
    <name evidence="1" type="ORF">FNL39_11912</name>
</gene>
<reference evidence="1 2" key="1">
    <citation type="submission" date="2019-07" db="EMBL/GenBank/DDBJ databases">
        <title>Genomic Encyclopedia of Type Strains, Phase IV (KMG-IV): sequencing the most valuable type-strain genomes for metagenomic binning, comparative biology and taxonomic classification.</title>
        <authorList>
            <person name="Goeker M."/>
        </authorList>
    </citation>
    <scope>NUCLEOTIDE SEQUENCE [LARGE SCALE GENOMIC DNA]</scope>
    <source>
        <strain evidence="1 2">DSM 44831</strain>
    </source>
</reference>
<dbReference type="EMBL" id="VMSD01000019">
    <property type="protein sequence ID" value="KAF0835710.1"/>
    <property type="molecule type" value="Genomic_DNA"/>
</dbReference>
<evidence type="ECO:0000313" key="2">
    <source>
        <dbReference type="Proteomes" id="UP000798951"/>
    </source>
</evidence>
<protein>
    <submittedName>
        <fullName evidence="1">Uncharacterized protein</fullName>
    </submittedName>
</protein>
<dbReference type="Proteomes" id="UP000798951">
    <property type="component" value="Unassembled WGS sequence"/>
</dbReference>
<keyword evidence="2" id="KW-1185">Reference proteome</keyword>
<comment type="caution">
    <text evidence="1">The sequence shown here is derived from an EMBL/GenBank/DDBJ whole genome shotgun (WGS) entry which is preliminary data.</text>
</comment>
<proteinExistence type="predicted"/>
<name>A0ABQ6YE63_9NOCA</name>
<organism evidence="1 2">
    <name type="scientific">Nocardia caishijiensis</name>
    <dbReference type="NCBI Taxonomy" id="184756"/>
    <lineage>
        <taxon>Bacteria</taxon>
        <taxon>Bacillati</taxon>
        <taxon>Actinomycetota</taxon>
        <taxon>Actinomycetes</taxon>
        <taxon>Mycobacteriales</taxon>
        <taxon>Nocardiaceae</taxon>
        <taxon>Nocardia</taxon>
    </lineage>
</organism>
<sequence>MSDQRDGSRDTDWLPTELDPVAFRLARADHAIEQIAVLCAAWSQHGVTPAQIERSEGTVDVEIEAIRPIPPAIAMLFSEAINHMRSAIENTLFYVVESAHEGQLTEKQARCIQMPIKDDQAAMDKWHRENGKIVSEFAAGAAIGKRVASLQPFNDPARIPSIGEDLAELMGVTPDFENPLKLMQEYSNTDKHRGIRLCLAKMIVDREDQPFIGQDHTMRPVCVGDRVMQIPVGVPIIASFTAIIGVERPSGAAFVSPAAELNRLLRHVCDVVIPMLVKGIVLTRSLPPHIDLGDTGQSSRKRLQSGGWEYAHAREGARMMEKFVETVSAPPKFVKMQTEDAR</sequence>
<evidence type="ECO:0000313" key="1">
    <source>
        <dbReference type="EMBL" id="KAF0835710.1"/>
    </source>
</evidence>